<proteinExistence type="inferred from homology"/>
<keyword evidence="2" id="KW-0862">Zinc</keyword>
<name>A0A4R1L279_9BACT</name>
<comment type="cofactor">
    <cofactor evidence="2">
        <name>Zn(2+)</name>
        <dbReference type="ChEBI" id="CHEBI:29105"/>
    </cofactor>
    <text evidence="2">Binds 1 zinc ion per subunit.</text>
</comment>
<dbReference type="PANTHER" id="PTHR10003">
    <property type="entry name" value="SUPEROXIDE DISMUTASE CU-ZN -RELATED"/>
    <property type="match status" value="1"/>
</dbReference>
<sequence>MKTTGKYLVAILSCAIAMPIVAQSAAPRRVKVEIKTSSGEDAGSATLMETKAGVQIRLALKNLPPGEHAIHIHQNAKCDPPDFTSAGGHFNPADKKHGIKNPEGHHNGDLPENLTVGPNGKVKTHILAADVTLAPGAANSVFANGGTSIVIHDKADDMMTDPTGNAGARIACGTITMPQSMPM</sequence>
<comment type="catalytic activity">
    <reaction evidence="2">
        <text>2 superoxide + 2 H(+) = H2O2 + O2</text>
        <dbReference type="Rhea" id="RHEA:20696"/>
        <dbReference type="ChEBI" id="CHEBI:15378"/>
        <dbReference type="ChEBI" id="CHEBI:15379"/>
        <dbReference type="ChEBI" id="CHEBI:16240"/>
        <dbReference type="ChEBI" id="CHEBI:18421"/>
        <dbReference type="EC" id="1.15.1.1"/>
    </reaction>
</comment>
<dbReference type="GO" id="GO:0004784">
    <property type="term" value="F:superoxide dismutase activity"/>
    <property type="evidence" value="ECO:0007669"/>
    <property type="project" value="UniProtKB-EC"/>
</dbReference>
<evidence type="ECO:0000259" key="5">
    <source>
        <dbReference type="Pfam" id="PF00080"/>
    </source>
</evidence>
<organism evidence="6 7">
    <name type="scientific">Acidipila rosea</name>
    <dbReference type="NCBI Taxonomy" id="768535"/>
    <lineage>
        <taxon>Bacteria</taxon>
        <taxon>Pseudomonadati</taxon>
        <taxon>Acidobacteriota</taxon>
        <taxon>Terriglobia</taxon>
        <taxon>Terriglobales</taxon>
        <taxon>Acidobacteriaceae</taxon>
        <taxon>Acidipila</taxon>
    </lineage>
</organism>
<dbReference type="GO" id="GO:0005507">
    <property type="term" value="F:copper ion binding"/>
    <property type="evidence" value="ECO:0007669"/>
    <property type="project" value="InterPro"/>
</dbReference>
<feature type="signal peptide" evidence="4">
    <location>
        <begin position="1"/>
        <end position="22"/>
    </location>
</feature>
<dbReference type="PROSITE" id="PS00332">
    <property type="entry name" value="SOD_CU_ZN_2"/>
    <property type="match status" value="1"/>
</dbReference>
<dbReference type="EMBL" id="SMGK01000004">
    <property type="protein sequence ID" value="TCK72096.1"/>
    <property type="molecule type" value="Genomic_DNA"/>
</dbReference>
<feature type="chain" id="PRO_5020972753" description="Superoxide dismutase [Cu-Zn]" evidence="4">
    <location>
        <begin position="23"/>
        <end position="183"/>
    </location>
</feature>
<feature type="region of interest" description="Disordered" evidence="3">
    <location>
        <begin position="80"/>
        <end position="112"/>
    </location>
</feature>
<reference evidence="6 7" key="1">
    <citation type="submission" date="2019-03" db="EMBL/GenBank/DDBJ databases">
        <title>Genomic Encyclopedia of Type Strains, Phase IV (KMG-IV): sequencing the most valuable type-strain genomes for metagenomic binning, comparative biology and taxonomic classification.</title>
        <authorList>
            <person name="Goeker M."/>
        </authorList>
    </citation>
    <scope>NUCLEOTIDE SEQUENCE [LARGE SCALE GENOMIC DNA]</scope>
    <source>
        <strain evidence="6 7">DSM 103428</strain>
    </source>
</reference>
<keyword evidence="2" id="KW-0186">Copper</keyword>
<dbReference type="Gene3D" id="2.60.40.200">
    <property type="entry name" value="Superoxide dismutase, copper/zinc binding domain"/>
    <property type="match status" value="1"/>
</dbReference>
<comment type="function">
    <text evidence="2">Destroys radicals which are normally produced within the cells and which are toxic to biological systems.</text>
</comment>
<dbReference type="InterPro" id="IPR001424">
    <property type="entry name" value="SOD_Cu_Zn_dom"/>
</dbReference>
<protein>
    <recommendedName>
        <fullName evidence="2">Superoxide dismutase [Cu-Zn]</fullName>
        <ecNumber evidence="2">1.15.1.1</ecNumber>
    </recommendedName>
</protein>
<evidence type="ECO:0000256" key="4">
    <source>
        <dbReference type="SAM" id="SignalP"/>
    </source>
</evidence>
<dbReference type="InterPro" id="IPR018152">
    <property type="entry name" value="SOD_Cu/Zn_BS"/>
</dbReference>
<comment type="similarity">
    <text evidence="1 2">Belongs to the Cu-Zn superoxide dismutase family.</text>
</comment>
<dbReference type="AlphaFoldDB" id="A0A4R1L279"/>
<dbReference type="OrthoDB" id="9792957at2"/>
<evidence type="ECO:0000256" key="3">
    <source>
        <dbReference type="SAM" id="MobiDB-lite"/>
    </source>
</evidence>
<dbReference type="SUPFAM" id="SSF49329">
    <property type="entry name" value="Cu,Zn superoxide dismutase-like"/>
    <property type="match status" value="1"/>
</dbReference>
<dbReference type="CDD" id="cd00305">
    <property type="entry name" value="Cu-Zn_Superoxide_Dismutase"/>
    <property type="match status" value="1"/>
</dbReference>
<evidence type="ECO:0000256" key="1">
    <source>
        <dbReference type="ARBA" id="ARBA00010457"/>
    </source>
</evidence>
<dbReference type="Pfam" id="PF00080">
    <property type="entry name" value="Sod_Cu"/>
    <property type="match status" value="1"/>
</dbReference>
<dbReference type="InterPro" id="IPR036423">
    <property type="entry name" value="SOD-like_Cu/Zn_dom_sf"/>
</dbReference>
<keyword evidence="2" id="KW-0479">Metal-binding</keyword>
<keyword evidence="7" id="KW-1185">Reference proteome</keyword>
<evidence type="ECO:0000313" key="6">
    <source>
        <dbReference type="EMBL" id="TCK72096.1"/>
    </source>
</evidence>
<evidence type="ECO:0000313" key="7">
    <source>
        <dbReference type="Proteomes" id="UP000295210"/>
    </source>
</evidence>
<feature type="domain" description="Superoxide dismutase copper/zinc binding" evidence="5">
    <location>
        <begin position="43"/>
        <end position="175"/>
    </location>
</feature>
<accession>A0A4R1L279</accession>
<comment type="caution">
    <text evidence="6">The sequence shown here is derived from an EMBL/GenBank/DDBJ whole genome shotgun (WGS) entry which is preliminary data.</text>
</comment>
<keyword evidence="4" id="KW-0732">Signal</keyword>
<comment type="cofactor">
    <cofactor evidence="2">
        <name>Cu cation</name>
        <dbReference type="ChEBI" id="CHEBI:23378"/>
    </cofactor>
    <text evidence="2">Binds 1 copper ion per subunit.</text>
</comment>
<dbReference type="InterPro" id="IPR024134">
    <property type="entry name" value="SOD_Cu/Zn_/chaperone"/>
</dbReference>
<dbReference type="EC" id="1.15.1.1" evidence="2"/>
<dbReference type="Proteomes" id="UP000295210">
    <property type="component" value="Unassembled WGS sequence"/>
</dbReference>
<gene>
    <name evidence="6" type="ORF">C7378_2729</name>
</gene>
<keyword evidence="2" id="KW-0560">Oxidoreductase</keyword>
<evidence type="ECO:0000256" key="2">
    <source>
        <dbReference type="RuleBase" id="RU000393"/>
    </source>
</evidence>
<feature type="compositionally biased region" description="Basic and acidic residues" evidence="3">
    <location>
        <begin position="92"/>
        <end position="109"/>
    </location>
</feature>